<gene>
    <name evidence="1" type="ORF">TRIVIDRAFT_67425</name>
</gene>
<proteinExistence type="predicted"/>
<sequence>MSIRELLDHYTLFGKSKSLIIDRFFQGVGIADFRILRGLKVKHNIYRYCSMWHYNTVLVIEMIPIPGGQMLWIWLRDIERFKGTEFSDLTTVTEVPGYYEFVMGWKDVWLGLVNAISYELPHKLGRLESHPFANVLAKAIDAKKGLSLTVLFSDPFAKHT</sequence>
<dbReference type="GeneID" id="25796956"/>
<comment type="caution">
    <text evidence="1">The sequence shown here is derived from an EMBL/GenBank/DDBJ whole genome shotgun (WGS) entry which is preliminary data.</text>
</comment>
<evidence type="ECO:0000313" key="2">
    <source>
        <dbReference type="Proteomes" id="UP000007115"/>
    </source>
</evidence>
<dbReference type="HOGENOM" id="CLU_1652393_0_0_1"/>
<dbReference type="EMBL" id="ABDF02000087">
    <property type="protein sequence ID" value="EHK18229.1"/>
    <property type="molecule type" value="Genomic_DNA"/>
</dbReference>
<dbReference type="Proteomes" id="UP000007115">
    <property type="component" value="Unassembled WGS sequence"/>
</dbReference>
<dbReference type="VEuPathDB" id="FungiDB:TRIVIDRAFT_67425"/>
<evidence type="ECO:0000313" key="1">
    <source>
        <dbReference type="EMBL" id="EHK18229.1"/>
    </source>
</evidence>
<dbReference type="InParanoid" id="G9N638"/>
<keyword evidence="2" id="KW-1185">Reference proteome</keyword>
<organism evidence="1 2">
    <name type="scientific">Hypocrea virens (strain Gv29-8 / FGSC 10586)</name>
    <name type="common">Gliocladium virens</name>
    <name type="synonym">Trichoderma virens</name>
    <dbReference type="NCBI Taxonomy" id="413071"/>
    <lineage>
        <taxon>Eukaryota</taxon>
        <taxon>Fungi</taxon>
        <taxon>Dikarya</taxon>
        <taxon>Ascomycota</taxon>
        <taxon>Pezizomycotina</taxon>
        <taxon>Sordariomycetes</taxon>
        <taxon>Hypocreomycetidae</taxon>
        <taxon>Hypocreales</taxon>
        <taxon>Hypocreaceae</taxon>
        <taxon>Trichoderma</taxon>
    </lineage>
</organism>
<dbReference type="OrthoDB" id="10330507at2759"/>
<reference evidence="1 2" key="1">
    <citation type="journal article" date="2011" name="Genome Biol.">
        <title>Comparative genome sequence analysis underscores mycoparasitism as the ancestral life style of Trichoderma.</title>
        <authorList>
            <person name="Kubicek C.P."/>
            <person name="Herrera-Estrella A."/>
            <person name="Seidl-Seiboth V."/>
            <person name="Martinez D.A."/>
            <person name="Druzhinina I.S."/>
            <person name="Thon M."/>
            <person name="Zeilinger S."/>
            <person name="Casas-Flores S."/>
            <person name="Horwitz B.A."/>
            <person name="Mukherjee P.K."/>
            <person name="Mukherjee M."/>
            <person name="Kredics L."/>
            <person name="Alcaraz L.D."/>
            <person name="Aerts A."/>
            <person name="Antal Z."/>
            <person name="Atanasova L."/>
            <person name="Cervantes-Badillo M.G."/>
            <person name="Challacombe J."/>
            <person name="Chertkov O."/>
            <person name="McCluskey K."/>
            <person name="Coulpier F."/>
            <person name="Deshpande N."/>
            <person name="von Doehren H."/>
            <person name="Ebbole D.J."/>
            <person name="Esquivel-Naranjo E.U."/>
            <person name="Fekete E."/>
            <person name="Flipphi M."/>
            <person name="Glaser F."/>
            <person name="Gomez-Rodriguez E.Y."/>
            <person name="Gruber S."/>
            <person name="Han C."/>
            <person name="Henrissat B."/>
            <person name="Hermosa R."/>
            <person name="Hernandez-Onate M."/>
            <person name="Karaffa L."/>
            <person name="Kosti I."/>
            <person name="Le Crom S."/>
            <person name="Lindquist E."/>
            <person name="Lucas S."/>
            <person name="Luebeck M."/>
            <person name="Luebeck P.S."/>
            <person name="Margeot A."/>
            <person name="Metz B."/>
            <person name="Misra M."/>
            <person name="Nevalainen H."/>
            <person name="Omann M."/>
            <person name="Packer N."/>
            <person name="Perrone G."/>
            <person name="Uresti-Rivera E.E."/>
            <person name="Salamov A."/>
            <person name="Schmoll M."/>
            <person name="Seiboth B."/>
            <person name="Shapiro H."/>
            <person name="Sukno S."/>
            <person name="Tamayo-Ramos J.A."/>
            <person name="Tisch D."/>
            <person name="Wiest A."/>
            <person name="Wilkinson H.H."/>
            <person name="Zhang M."/>
            <person name="Coutinho P.M."/>
            <person name="Kenerley C.M."/>
            <person name="Monte E."/>
            <person name="Baker S.E."/>
            <person name="Grigoriev I.V."/>
        </authorList>
    </citation>
    <scope>NUCLEOTIDE SEQUENCE [LARGE SCALE GENOMIC DNA]</scope>
    <source>
        <strain evidence="2">Gv29-8 / FGSC 10586</strain>
    </source>
</reference>
<name>G9N638_HYPVG</name>
<dbReference type="RefSeq" id="XP_013952424.1">
    <property type="nucleotide sequence ID" value="XM_014096949.1"/>
</dbReference>
<accession>G9N638</accession>
<protein>
    <submittedName>
        <fullName evidence="1">Uncharacterized protein</fullName>
    </submittedName>
</protein>
<dbReference type="AlphaFoldDB" id="G9N638"/>